<evidence type="ECO:0000256" key="1">
    <source>
        <dbReference type="SAM" id="MobiDB-lite"/>
    </source>
</evidence>
<gene>
    <name evidence="2" type="ORF">SXIM_28380</name>
</gene>
<accession>A0A0F7FW74</accession>
<dbReference type="HOGENOM" id="CLU_3012586_0_0_11"/>
<dbReference type="EMBL" id="CP009922">
    <property type="protein sequence ID" value="AKG44222.1"/>
    <property type="molecule type" value="Genomic_DNA"/>
</dbReference>
<name>A0A0F7FW74_9ACTN</name>
<sequence length="56" mass="6141">MVGRGTGKHVEIVEDENEVSRGARLPHHRSPVVGPGGTPPCRRVAGQRAGTWRWRS</sequence>
<reference evidence="2" key="1">
    <citation type="submission" date="2019-08" db="EMBL/GenBank/DDBJ databases">
        <title>Complete genome sequence of a mangrove-derived Streptomyces xiamenensis.</title>
        <authorList>
            <person name="Xu J."/>
        </authorList>
    </citation>
    <scope>NUCLEOTIDE SEQUENCE</scope>
    <source>
        <strain evidence="2">318</strain>
    </source>
</reference>
<dbReference type="Proteomes" id="UP000034034">
    <property type="component" value="Chromosome"/>
</dbReference>
<feature type="region of interest" description="Disordered" evidence="1">
    <location>
        <begin position="18"/>
        <end position="56"/>
    </location>
</feature>
<dbReference type="AlphaFoldDB" id="A0A0F7FW74"/>
<keyword evidence="3" id="KW-1185">Reference proteome</keyword>
<evidence type="ECO:0000313" key="3">
    <source>
        <dbReference type="Proteomes" id="UP000034034"/>
    </source>
</evidence>
<protein>
    <submittedName>
        <fullName evidence="2">Uncharacterized protein</fullName>
    </submittedName>
</protein>
<organism evidence="2 3">
    <name type="scientific">Streptomyces xiamenensis</name>
    <dbReference type="NCBI Taxonomy" id="408015"/>
    <lineage>
        <taxon>Bacteria</taxon>
        <taxon>Bacillati</taxon>
        <taxon>Actinomycetota</taxon>
        <taxon>Actinomycetes</taxon>
        <taxon>Kitasatosporales</taxon>
        <taxon>Streptomycetaceae</taxon>
        <taxon>Streptomyces</taxon>
    </lineage>
</organism>
<dbReference type="STRING" id="408015.SXIM_28380"/>
<dbReference type="KEGG" id="sxi:SXIM_28380"/>
<evidence type="ECO:0000313" key="2">
    <source>
        <dbReference type="EMBL" id="AKG44222.1"/>
    </source>
</evidence>
<proteinExistence type="predicted"/>